<dbReference type="Pfam" id="PF02949">
    <property type="entry name" value="7tm_6"/>
    <property type="match status" value="1"/>
</dbReference>
<dbReference type="PANTHER" id="PTHR21137:SF35">
    <property type="entry name" value="ODORANT RECEPTOR 19A-RELATED"/>
    <property type="match status" value="1"/>
</dbReference>
<evidence type="ECO:0000256" key="5">
    <source>
        <dbReference type="ARBA" id="ARBA00022725"/>
    </source>
</evidence>
<feature type="transmembrane region" description="Helical" evidence="10">
    <location>
        <begin position="81"/>
        <end position="99"/>
    </location>
</feature>
<dbReference type="GO" id="GO:0004984">
    <property type="term" value="F:olfactory receptor activity"/>
    <property type="evidence" value="ECO:0007669"/>
    <property type="project" value="InterPro"/>
</dbReference>
<feature type="transmembrane region" description="Helical" evidence="10">
    <location>
        <begin position="142"/>
        <end position="161"/>
    </location>
</feature>
<dbReference type="InterPro" id="IPR004117">
    <property type="entry name" value="7tm6_olfct_rcpt"/>
</dbReference>
<comment type="similarity">
    <text evidence="10">Belongs to the insect chemoreceptor superfamily. Heteromeric odorant receptor channel (TC 1.A.69) family.</text>
</comment>
<evidence type="ECO:0000256" key="9">
    <source>
        <dbReference type="ARBA" id="ARBA00023224"/>
    </source>
</evidence>
<evidence type="ECO:0000256" key="2">
    <source>
        <dbReference type="ARBA" id="ARBA00022475"/>
    </source>
</evidence>
<feature type="transmembrane region" description="Helical" evidence="10">
    <location>
        <begin position="315"/>
        <end position="335"/>
    </location>
</feature>
<organism evidence="11">
    <name type="scientific">Protaetia brevitarsis</name>
    <name type="common">White-spotted flower chafer beetle</name>
    <name type="synonym">Liocola brevitarsis</name>
    <dbReference type="NCBI Taxonomy" id="348688"/>
    <lineage>
        <taxon>Eukaryota</taxon>
        <taxon>Metazoa</taxon>
        <taxon>Ecdysozoa</taxon>
        <taxon>Arthropoda</taxon>
        <taxon>Hexapoda</taxon>
        <taxon>Insecta</taxon>
        <taxon>Pterygota</taxon>
        <taxon>Neoptera</taxon>
        <taxon>Endopterygota</taxon>
        <taxon>Coleoptera</taxon>
        <taxon>Polyphaga</taxon>
        <taxon>Scarabaeiformia</taxon>
        <taxon>Scarabaeidae</taxon>
        <taxon>Cetoniinae</taxon>
        <taxon>Protaetia</taxon>
        <taxon>Liocola</taxon>
    </lineage>
</organism>
<dbReference type="GO" id="GO:0007165">
    <property type="term" value="P:signal transduction"/>
    <property type="evidence" value="ECO:0007669"/>
    <property type="project" value="UniProtKB-KW"/>
</dbReference>
<protein>
    <recommendedName>
        <fullName evidence="10">Odorant receptor</fullName>
    </recommendedName>
</protein>
<keyword evidence="9 10" id="KW-0807">Transducer</keyword>
<dbReference type="PANTHER" id="PTHR21137">
    <property type="entry name" value="ODORANT RECEPTOR"/>
    <property type="match status" value="1"/>
</dbReference>
<reference evidence="11" key="1">
    <citation type="submission" date="2018-05" db="EMBL/GenBank/DDBJ databases">
        <title>Identification and expression analysis of candidate chemosensory receptors in the white-spotted flower chafer, Protaetia brevitarsis.</title>
        <authorList>
            <person name="Zhang T."/>
        </authorList>
    </citation>
    <scope>NUCLEOTIDE SEQUENCE</scope>
</reference>
<feature type="transmembrane region" description="Helical" evidence="10">
    <location>
        <begin position="44"/>
        <end position="61"/>
    </location>
</feature>
<dbReference type="EMBL" id="MH324845">
    <property type="protein sequence ID" value="QBB72944.1"/>
    <property type="molecule type" value="mRNA"/>
</dbReference>
<comment type="subcellular location">
    <subcellularLocation>
        <location evidence="1 10">Cell membrane</location>
        <topology evidence="1 10">Multi-pass membrane protein</topology>
    </subcellularLocation>
</comment>
<keyword evidence="5 10" id="KW-0552">Olfaction</keyword>
<evidence type="ECO:0000256" key="10">
    <source>
        <dbReference type="RuleBase" id="RU351113"/>
    </source>
</evidence>
<evidence type="ECO:0000256" key="7">
    <source>
        <dbReference type="ARBA" id="ARBA00023136"/>
    </source>
</evidence>
<accession>A0A411HQZ9</accession>
<dbReference type="GO" id="GO:0005886">
    <property type="term" value="C:plasma membrane"/>
    <property type="evidence" value="ECO:0007669"/>
    <property type="project" value="UniProtKB-SubCell"/>
</dbReference>
<comment type="caution">
    <text evidence="10">Lacks conserved residue(s) required for the propagation of feature annotation.</text>
</comment>
<evidence type="ECO:0000256" key="3">
    <source>
        <dbReference type="ARBA" id="ARBA00022606"/>
    </source>
</evidence>
<keyword evidence="6 10" id="KW-1133">Transmembrane helix</keyword>
<evidence type="ECO:0000256" key="1">
    <source>
        <dbReference type="ARBA" id="ARBA00004651"/>
    </source>
</evidence>
<gene>
    <name evidence="11" type="primary">OR12</name>
</gene>
<dbReference type="GO" id="GO:0005549">
    <property type="term" value="F:odorant binding"/>
    <property type="evidence" value="ECO:0007669"/>
    <property type="project" value="InterPro"/>
</dbReference>
<keyword evidence="7 10" id="KW-0472">Membrane</keyword>
<name>A0A411HQZ9_PROBE</name>
<evidence type="ECO:0000256" key="4">
    <source>
        <dbReference type="ARBA" id="ARBA00022692"/>
    </source>
</evidence>
<dbReference type="AlphaFoldDB" id="A0A411HQZ9"/>
<keyword evidence="4 10" id="KW-0812">Transmembrane</keyword>
<keyword evidence="3 10" id="KW-0716">Sensory transduction</keyword>
<proteinExistence type="evidence at transcript level"/>
<evidence type="ECO:0000313" key="11">
    <source>
        <dbReference type="EMBL" id="QBB72944.1"/>
    </source>
</evidence>
<feature type="transmembrane region" description="Helical" evidence="10">
    <location>
        <begin position="285"/>
        <end position="303"/>
    </location>
</feature>
<evidence type="ECO:0000256" key="6">
    <source>
        <dbReference type="ARBA" id="ARBA00022989"/>
    </source>
</evidence>
<keyword evidence="2" id="KW-1003">Cell membrane</keyword>
<evidence type="ECO:0000256" key="8">
    <source>
        <dbReference type="ARBA" id="ARBA00023170"/>
    </source>
</evidence>
<keyword evidence="8 10" id="KW-0675">Receptor</keyword>
<sequence length="414" mass="47912">MAGGIRSWIRAYKQKELPKNYFRAQVKILRFLGVELMRDETIKYRIYSCIMLFIVAIQGTFSEAVEFYAQWGDLNAIVNVTSYLFTHSIGIIKVMMLFYNRKKFGKMIKTLHNKPFAPEVNRGGDIEEKYLRQIVRTTERQLMFFFVLTYVTLFTAAVTFIKSRVFDPKEEWQYPYVPITIIKTTDSPLFEMVGVYEVIWVSLYAGLLITTDILLVTILAHLTIQFMILNNAFKTIRTRSKRMNQNADGTDENEGVILSKLLGEYIEHHLRVLELAEEMEELCNMVYLLIFTSSVILLCFLLFQMSLYPIGSVEFIHNISYYGIIAYQIGMYCFWGNEVTLQAEEVAVAVAEADWVGAPRSVMKAMVVIIARSQKPLYMTAGKFVNLSIDTFMRVIKGSFSYFMVLQQTQEETT</sequence>